<keyword evidence="1" id="KW-1003">Cell membrane</keyword>
<feature type="transmembrane region" description="Helical" evidence="5">
    <location>
        <begin position="6"/>
        <end position="21"/>
    </location>
</feature>
<evidence type="ECO:0000256" key="3">
    <source>
        <dbReference type="ARBA" id="ARBA00022989"/>
    </source>
</evidence>
<evidence type="ECO:0000256" key="5">
    <source>
        <dbReference type="SAM" id="Phobius"/>
    </source>
</evidence>
<dbReference type="Pfam" id="PF07043">
    <property type="entry name" value="DUF1328"/>
    <property type="match status" value="1"/>
</dbReference>
<keyword evidence="4 5" id="KW-0472">Membrane</keyword>
<dbReference type="OrthoDB" id="5653787at2"/>
<organism evidence="6 8">
    <name type="scientific">Legionella cherrii</name>
    <dbReference type="NCBI Taxonomy" id="28084"/>
    <lineage>
        <taxon>Bacteria</taxon>
        <taxon>Pseudomonadati</taxon>
        <taxon>Pseudomonadota</taxon>
        <taxon>Gammaproteobacteria</taxon>
        <taxon>Legionellales</taxon>
        <taxon>Legionellaceae</taxon>
        <taxon>Legionella</taxon>
    </lineage>
</organism>
<dbReference type="EMBL" id="LR134173">
    <property type="protein sequence ID" value="VEB35631.1"/>
    <property type="molecule type" value="Genomic_DNA"/>
</dbReference>
<keyword evidence="9" id="KW-1185">Reference proteome</keyword>
<evidence type="ECO:0000313" key="8">
    <source>
        <dbReference type="Proteomes" id="UP000054921"/>
    </source>
</evidence>
<dbReference type="RefSeq" id="WP_028381081.1">
    <property type="nucleotide sequence ID" value="NZ_CAAAIT010000004.1"/>
</dbReference>
<evidence type="ECO:0000313" key="7">
    <source>
        <dbReference type="EMBL" id="VEB35631.1"/>
    </source>
</evidence>
<reference evidence="6 8" key="1">
    <citation type="submission" date="2015-11" db="EMBL/GenBank/DDBJ databases">
        <title>Genomic analysis of 38 Legionella species identifies large and diverse effector repertoires.</title>
        <authorList>
            <person name="Burstein D."/>
            <person name="Amaro F."/>
            <person name="Zusman T."/>
            <person name="Lifshitz Z."/>
            <person name="Cohen O."/>
            <person name="Gilbert J.A."/>
            <person name="Pupko T."/>
            <person name="Shuman H.A."/>
            <person name="Segal G."/>
        </authorList>
    </citation>
    <scope>NUCLEOTIDE SEQUENCE [LARGE SCALE GENOMIC DNA]</scope>
    <source>
        <strain evidence="6 8">ORW</strain>
    </source>
</reference>
<evidence type="ECO:0000313" key="9">
    <source>
        <dbReference type="Proteomes" id="UP000277577"/>
    </source>
</evidence>
<keyword evidence="3 5" id="KW-1133">Transmembrane helix</keyword>
<dbReference type="AlphaFoldDB" id="A0A0W0S5Q0"/>
<proteinExistence type="predicted"/>
<evidence type="ECO:0000313" key="6">
    <source>
        <dbReference type="EMBL" id="KTC78803.1"/>
    </source>
</evidence>
<gene>
    <name evidence="6" type="ORF">Lche_0823</name>
    <name evidence="7" type="ORF">NCTC11976_01456</name>
</gene>
<dbReference type="STRING" id="28084.Lche_0823"/>
<accession>A0A0W0S5Q0</accession>
<evidence type="ECO:0000256" key="4">
    <source>
        <dbReference type="ARBA" id="ARBA00023136"/>
    </source>
</evidence>
<evidence type="ECO:0000256" key="2">
    <source>
        <dbReference type="ARBA" id="ARBA00022692"/>
    </source>
</evidence>
<dbReference type="InterPro" id="IPR009760">
    <property type="entry name" value="DUF1328"/>
</dbReference>
<dbReference type="EMBL" id="LNXW01000013">
    <property type="protein sequence ID" value="KTC78803.1"/>
    <property type="molecule type" value="Genomic_DNA"/>
</dbReference>
<feature type="transmembrane region" description="Helical" evidence="5">
    <location>
        <begin position="33"/>
        <end position="51"/>
    </location>
</feature>
<evidence type="ECO:0000256" key="1">
    <source>
        <dbReference type="ARBA" id="ARBA00022475"/>
    </source>
</evidence>
<reference evidence="7 9" key="2">
    <citation type="submission" date="2018-12" db="EMBL/GenBank/DDBJ databases">
        <authorList>
            <consortium name="Pathogen Informatics"/>
        </authorList>
    </citation>
    <scope>NUCLEOTIDE SEQUENCE [LARGE SCALE GENOMIC DNA]</scope>
    <source>
        <strain evidence="7 9">NCTC11976</strain>
    </source>
</reference>
<name>A0A0W0S5Q0_9GAMM</name>
<keyword evidence="2 5" id="KW-0812">Transmembrane</keyword>
<dbReference type="Proteomes" id="UP000054921">
    <property type="component" value="Unassembled WGS sequence"/>
</dbReference>
<dbReference type="PATRIC" id="fig|28084.5.peg.888"/>
<protein>
    <submittedName>
        <fullName evidence="6">Transmembrane protein</fullName>
    </submittedName>
</protein>
<dbReference type="Proteomes" id="UP000277577">
    <property type="component" value="Chromosome"/>
</dbReference>
<sequence length="67" mass="7403">MLTGAFIFLIIAIISGYITYKGTDPSSIYHAKIVFYVATVLFLILLIIYFLTPAPPVATQVINPLLQ</sequence>